<sequence length="34" mass="3626">MNQSAILVILVASSVVDRCDQTLPSCLNCAVCQM</sequence>
<evidence type="ECO:0000313" key="1">
    <source>
        <dbReference type="EMBL" id="JAH86856.1"/>
    </source>
</evidence>
<protein>
    <submittedName>
        <fullName evidence="1">Uncharacterized protein</fullName>
    </submittedName>
</protein>
<dbReference type="AlphaFoldDB" id="A0A0E9W993"/>
<reference evidence="1" key="2">
    <citation type="journal article" date="2015" name="Fish Shellfish Immunol.">
        <title>Early steps in the European eel (Anguilla anguilla)-Vibrio vulnificus interaction in the gills: Role of the RtxA13 toxin.</title>
        <authorList>
            <person name="Callol A."/>
            <person name="Pajuelo D."/>
            <person name="Ebbesson L."/>
            <person name="Teles M."/>
            <person name="MacKenzie S."/>
            <person name="Amaro C."/>
        </authorList>
    </citation>
    <scope>NUCLEOTIDE SEQUENCE</scope>
</reference>
<reference evidence="1" key="1">
    <citation type="submission" date="2014-11" db="EMBL/GenBank/DDBJ databases">
        <authorList>
            <person name="Amaro Gonzalez C."/>
        </authorList>
    </citation>
    <scope>NUCLEOTIDE SEQUENCE</scope>
</reference>
<dbReference type="EMBL" id="GBXM01021721">
    <property type="protein sequence ID" value="JAH86856.1"/>
    <property type="molecule type" value="Transcribed_RNA"/>
</dbReference>
<organism evidence="1">
    <name type="scientific">Anguilla anguilla</name>
    <name type="common">European freshwater eel</name>
    <name type="synonym">Muraena anguilla</name>
    <dbReference type="NCBI Taxonomy" id="7936"/>
    <lineage>
        <taxon>Eukaryota</taxon>
        <taxon>Metazoa</taxon>
        <taxon>Chordata</taxon>
        <taxon>Craniata</taxon>
        <taxon>Vertebrata</taxon>
        <taxon>Euteleostomi</taxon>
        <taxon>Actinopterygii</taxon>
        <taxon>Neopterygii</taxon>
        <taxon>Teleostei</taxon>
        <taxon>Anguilliformes</taxon>
        <taxon>Anguillidae</taxon>
        <taxon>Anguilla</taxon>
    </lineage>
</organism>
<name>A0A0E9W993_ANGAN</name>
<proteinExistence type="predicted"/>
<accession>A0A0E9W993</accession>